<accession>A0A8S5S7V3</accession>
<reference evidence="1" key="1">
    <citation type="journal article" date="2021" name="Proc. Natl. Acad. Sci. U.S.A.">
        <title>A Catalog of Tens of Thousands of Viruses from Human Metagenomes Reveals Hidden Associations with Chronic Diseases.</title>
        <authorList>
            <person name="Tisza M.J."/>
            <person name="Buck C.B."/>
        </authorList>
    </citation>
    <scope>NUCLEOTIDE SEQUENCE</scope>
    <source>
        <strain evidence="1">CtVDy27</strain>
    </source>
</reference>
<protein>
    <submittedName>
        <fullName evidence="1">Rad50 zinc hook motif</fullName>
    </submittedName>
</protein>
<dbReference type="EMBL" id="BK032543">
    <property type="protein sequence ID" value="DAF46759.1"/>
    <property type="molecule type" value="Genomic_DNA"/>
</dbReference>
<organism evidence="1">
    <name type="scientific">Siphoviridae sp. ctVDy27</name>
    <dbReference type="NCBI Taxonomy" id="2827881"/>
    <lineage>
        <taxon>Viruses</taxon>
        <taxon>Duplodnaviria</taxon>
        <taxon>Heunggongvirae</taxon>
        <taxon>Uroviricota</taxon>
        <taxon>Caudoviricetes</taxon>
    </lineage>
</organism>
<name>A0A8S5S7V3_9CAUD</name>
<evidence type="ECO:0000313" key="1">
    <source>
        <dbReference type="EMBL" id="DAF46759.1"/>
    </source>
</evidence>
<proteinExistence type="predicted"/>
<sequence length="62" mass="7567">MRCKYCRPVRDDNEDLIYTEFNEECTNFTQIRYKGGEYRLYTLNAFIRINYCPICGRKLKAR</sequence>